<dbReference type="NCBIfam" id="NF038402">
    <property type="entry name" value="TroA_like"/>
    <property type="match status" value="1"/>
</dbReference>
<evidence type="ECO:0000256" key="1">
    <source>
        <dbReference type="ARBA" id="ARBA00022729"/>
    </source>
</evidence>
<dbReference type="PANTHER" id="PTHR30535">
    <property type="entry name" value="VITAMIN B12-BINDING PROTEIN"/>
    <property type="match status" value="1"/>
</dbReference>
<accession>A0A1I4ZF72</accession>
<evidence type="ECO:0000259" key="2">
    <source>
        <dbReference type="PROSITE" id="PS50983"/>
    </source>
</evidence>
<dbReference type="PANTHER" id="PTHR30535:SF34">
    <property type="entry name" value="MOLYBDATE-BINDING PROTEIN MOLA"/>
    <property type="match status" value="1"/>
</dbReference>
<dbReference type="InterPro" id="IPR050902">
    <property type="entry name" value="ABC_Transporter_SBP"/>
</dbReference>
<keyword evidence="1" id="KW-0732">Signal</keyword>
<dbReference type="Gene3D" id="3.40.50.1980">
    <property type="entry name" value="Nitrogenase molybdenum iron protein domain"/>
    <property type="match status" value="2"/>
</dbReference>
<dbReference type="OrthoDB" id="9816357at2"/>
<feature type="domain" description="Fe/B12 periplasmic-binding" evidence="2">
    <location>
        <begin position="19"/>
        <end position="257"/>
    </location>
</feature>
<dbReference type="STRING" id="287099.SAMN05660413_01280"/>
<reference evidence="3 4" key="1">
    <citation type="submission" date="2016-10" db="EMBL/GenBank/DDBJ databases">
        <authorList>
            <person name="de Groot N.N."/>
        </authorList>
    </citation>
    <scope>NUCLEOTIDE SEQUENCE [LARGE SCALE GENOMIC DNA]</scope>
    <source>
        <strain evidence="3 4">DSM 17794</strain>
    </source>
</reference>
<dbReference type="InterPro" id="IPR054828">
    <property type="entry name" value="Vit_B12_bind_prot"/>
</dbReference>
<dbReference type="AlphaFoldDB" id="A0A1I4ZF72"/>
<dbReference type="EMBL" id="FOVL01000006">
    <property type="protein sequence ID" value="SFN48683.1"/>
    <property type="molecule type" value="Genomic_DNA"/>
</dbReference>
<dbReference type="RefSeq" id="WP_093407338.1">
    <property type="nucleotide sequence ID" value="NZ_FOVL01000006.1"/>
</dbReference>
<dbReference type="PROSITE" id="PS50983">
    <property type="entry name" value="FE_B12_PBP"/>
    <property type="match status" value="1"/>
</dbReference>
<dbReference type="Pfam" id="PF01497">
    <property type="entry name" value="Peripla_BP_2"/>
    <property type="match status" value="1"/>
</dbReference>
<name>A0A1I4ZF72_9FLAO</name>
<dbReference type="Proteomes" id="UP000199153">
    <property type="component" value="Unassembled WGS sequence"/>
</dbReference>
<organism evidence="3 4">
    <name type="scientific">Salegentibacter flavus</name>
    <dbReference type="NCBI Taxonomy" id="287099"/>
    <lineage>
        <taxon>Bacteria</taxon>
        <taxon>Pseudomonadati</taxon>
        <taxon>Bacteroidota</taxon>
        <taxon>Flavobacteriia</taxon>
        <taxon>Flavobacteriales</taxon>
        <taxon>Flavobacteriaceae</taxon>
        <taxon>Salegentibacter</taxon>
    </lineage>
</organism>
<dbReference type="SUPFAM" id="SSF53807">
    <property type="entry name" value="Helical backbone' metal receptor"/>
    <property type="match status" value="1"/>
</dbReference>
<dbReference type="InterPro" id="IPR002491">
    <property type="entry name" value="ABC_transptr_periplasmic_BD"/>
</dbReference>
<keyword evidence="4" id="KW-1185">Reference proteome</keyword>
<sequence length="257" mass="29482">MELWDQLQRKIVLDGVPQRVVSLVPSQTELLIDLGLEETLVGVTKFCVHPIYLLNTKKIVGGTKQVHIDRIKNLQPDLILCNKEENTPEIVEALEKIAPVHVSDINEIDDAFEMMLQYGQIFNKEEFAKTMVKSIKDKISALKEINKGKPTKKAAYLIWKKPLMVAGKNTFIDTLLQLNNFENVFEDERYPVTNLEELKAKKPDLILLSSEPYPFSEKHIEFFGNTGAEIKLVDGEYFSWYGSRLLGAMDYFKNLNF</sequence>
<evidence type="ECO:0000313" key="3">
    <source>
        <dbReference type="EMBL" id="SFN48683.1"/>
    </source>
</evidence>
<gene>
    <name evidence="3" type="ORF">SAMN05660413_01280</name>
</gene>
<protein>
    <submittedName>
        <fullName evidence="3">ABC-type Fe3+-hydroxamate transport system, substrate-binding protein</fullName>
    </submittedName>
</protein>
<proteinExistence type="predicted"/>
<evidence type="ECO:0000313" key="4">
    <source>
        <dbReference type="Proteomes" id="UP000199153"/>
    </source>
</evidence>